<feature type="compositionally biased region" description="Low complexity" evidence="2">
    <location>
        <begin position="741"/>
        <end position="760"/>
    </location>
</feature>
<keyword evidence="1" id="KW-0175">Coiled coil</keyword>
<feature type="compositionally biased region" description="Basic and acidic residues" evidence="2">
    <location>
        <begin position="720"/>
        <end position="735"/>
    </location>
</feature>
<evidence type="ECO:0000313" key="3">
    <source>
        <dbReference type="EMBL" id="JAS46730.1"/>
    </source>
</evidence>
<feature type="region of interest" description="Disordered" evidence="2">
    <location>
        <begin position="188"/>
        <end position="226"/>
    </location>
</feature>
<evidence type="ECO:0000256" key="1">
    <source>
        <dbReference type="SAM" id="Coils"/>
    </source>
</evidence>
<feature type="region of interest" description="Disordered" evidence="2">
    <location>
        <begin position="1"/>
        <end position="44"/>
    </location>
</feature>
<accession>A0A1B6F987</accession>
<feature type="coiled-coil region" evidence="1">
    <location>
        <begin position="334"/>
        <end position="366"/>
    </location>
</feature>
<organism evidence="3">
    <name type="scientific">Cuerna arida</name>
    <dbReference type="NCBI Taxonomy" id="1464854"/>
    <lineage>
        <taxon>Eukaryota</taxon>
        <taxon>Metazoa</taxon>
        <taxon>Ecdysozoa</taxon>
        <taxon>Arthropoda</taxon>
        <taxon>Hexapoda</taxon>
        <taxon>Insecta</taxon>
        <taxon>Pterygota</taxon>
        <taxon>Neoptera</taxon>
        <taxon>Paraneoptera</taxon>
        <taxon>Hemiptera</taxon>
        <taxon>Auchenorrhyncha</taxon>
        <taxon>Membracoidea</taxon>
        <taxon>Cicadellidae</taxon>
        <taxon>Cicadellinae</taxon>
        <taxon>Proconiini</taxon>
        <taxon>Cuerna</taxon>
    </lineage>
</organism>
<feature type="compositionally biased region" description="Polar residues" evidence="2">
    <location>
        <begin position="214"/>
        <end position="226"/>
    </location>
</feature>
<feature type="compositionally biased region" description="Polar residues" evidence="2">
    <location>
        <begin position="576"/>
        <end position="585"/>
    </location>
</feature>
<feature type="compositionally biased region" description="Polar residues" evidence="2">
    <location>
        <begin position="603"/>
        <end position="613"/>
    </location>
</feature>
<feature type="region of interest" description="Disordered" evidence="2">
    <location>
        <begin position="720"/>
        <end position="765"/>
    </location>
</feature>
<feature type="non-terminal residue" evidence="3">
    <location>
        <position position="1"/>
    </location>
</feature>
<proteinExistence type="predicted"/>
<protein>
    <submittedName>
        <fullName evidence="3">Uncharacterized protein</fullName>
    </submittedName>
</protein>
<feature type="region of interest" description="Disordered" evidence="2">
    <location>
        <begin position="383"/>
        <end position="414"/>
    </location>
</feature>
<feature type="compositionally biased region" description="Basic and acidic residues" evidence="2">
    <location>
        <begin position="200"/>
        <end position="213"/>
    </location>
</feature>
<evidence type="ECO:0000256" key="2">
    <source>
        <dbReference type="SAM" id="MobiDB-lite"/>
    </source>
</evidence>
<feature type="region of interest" description="Disordered" evidence="2">
    <location>
        <begin position="521"/>
        <end position="659"/>
    </location>
</feature>
<dbReference type="AlphaFoldDB" id="A0A1B6F987"/>
<feature type="coiled-coil region" evidence="1">
    <location>
        <begin position="268"/>
        <end position="297"/>
    </location>
</feature>
<feature type="compositionally biased region" description="Low complexity" evidence="2">
    <location>
        <begin position="405"/>
        <end position="414"/>
    </location>
</feature>
<name>A0A1B6F987_9HEMI</name>
<feature type="compositionally biased region" description="Polar residues" evidence="2">
    <location>
        <begin position="552"/>
        <end position="563"/>
    </location>
</feature>
<gene>
    <name evidence="3" type="ORF">g.15579</name>
</gene>
<feature type="compositionally biased region" description="Basic and acidic residues" evidence="2">
    <location>
        <begin position="521"/>
        <end position="551"/>
    </location>
</feature>
<sequence>ANRGRGNSGDSRNNNFNRGTPKRSYSSSSASSSVHRNEDNLPRPSAIDYLLQPRHVNNPIFTDLKERFESIMPVSKLITSAATSLMENVLFPETSNVKQAEPSPVHNSLTDDSQTFASISNNIGYGFRNRNMNSKKSMDHRDMNNVNKSGRNISADSTAMTSGVRSQPAVFKEDTEFSRLFLNDGSAVNKSPFDSAKMQSRIDRSNPESDRRQLSSFPGNDNQRQLSNTRFADAANDHRRLQPGSQHFNINRTVADPNQRTLSRSEALQRNQLEYDIKKAEYEAKEREKQAKKKEEYLARYKHLDLGHRLGEPYEQNPAGRAPFVASQEEIRQRQQEQLRLDALVNQHQEKERQEQEKKRENERQKWLKKHEHIDVGHRLGHGNAQGAVEQPIPSGGFKKSDKLPPTSTTSETTENPDLLLLGEEAMEEQLLLETLIYNEQLWNSPKNKEEDVIKDEGKVSTKEADIDWLSNNKNSNFDVGYLDEASGFDDGFSLEGEDVDEMLIRQQEQLLLEARRFKEQQRAGNRGDEEYKAMEAESIKEKKIQRKENSPDSTAELRQSVLQKPVGGQPVAESSLRNTSSASSKVVIPNEDVGIALEKQAAPQNEAHQQNNDDQEMDIEKEKQRLLAQLAMLMSRSAKTTVQQEPKPQQSSKPPEVLKPIKPASCVLKNPTSGPVLVLRPSEEDLNEALVRRLEVQDEMDRCGTSAIYKPNVEEKPLYSNNRFERKPEAEETRVMGAIPKQMTPSQPSSKPTTPPNKTAEAEEKIDYQAEMRAARLRMQQKYEEALKKQQENVPQAQ</sequence>
<feature type="compositionally biased region" description="Low complexity" evidence="2">
    <location>
        <begin position="644"/>
        <end position="656"/>
    </location>
</feature>
<feature type="compositionally biased region" description="Low complexity" evidence="2">
    <location>
        <begin position="1"/>
        <end position="33"/>
    </location>
</feature>
<dbReference type="EMBL" id="GECZ01023039">
    <property type="protein sequence ID" value="JAS46730.1"/>
    <property type="molecule type" value="Transcribed_RNA"/>
</dbReference>
<reference evidence="3" key="1">
    <citation type="submission" date="2015-11" db="EMBL/GenBank/DDBJ databases">
        <title>De novo transcriptome assembly of four potential Pierce s Disease insect vectors from Arizona vineyards.</title>
        <authorList>
            <person name="Tassone E.E."/>
        </authorList>
    </citation>
    <scope>NUCLEOTIDE SEQUENCE</scope>
</reference>